<name>S8DXA2_FOMSC</name>
<dbReference type="InParanoid" id="S8DXA2"/>
<dbReference type="Pfam" id="PF12223">
    <property type="entry name" value="DUF3602"/>
    <property type="match status" value="1"/>
</dbReference>
<feature type="compositionally biased region" description="Low complexity" evidence="1">
    <location>
        <begin position="10"/>
        <end position="42"/>
    </location>
</feature>
<dbReference type="PANTHER" id="PTHR34693:SF1">
    <property type="entry name" value="PROTEIN PAR32"/>
    <property type="match status" value="1"/>
</dbReference>
<dbReference type="EMBL" id="KE504201">
    <property type="protein sequence ID" value="EPS95758.1"/>
    <property type="molecule type" value="Genomic_DNA"/>
</dbReference>
<keyword evidence="3" id="KW-1185">Reference proteome</keyword>
<evidence type="ECO:0000256" key="1">
    <source>
        <dbReference type="SAM" id="MobiDB-lite"/>
    </source>
</evidence>
<feature type="region of interest" description="Disordered" evidence="1">
    <location>
        <begin position="1"/>
        <end position="63"/>
    </location>
</feature>
<dbReference type="OrthoDB" id="2803812at2759"/>
<sequence length="431" mass="45570">MASTPVSDTASILSRTSYASSSSSWSSTSSSSSRSSRATRSSGRGGVGNIKHSSKECLSIAEDAEPDDAVTIATGREAPAAKPTSAHSTGRSGSGNIASSTMVHKASRVASPDQHALTVALVSAQKDMALRYERMLVMASQDEARNGRRSYGRGGAGNSSSPSKPKASKPPKVVKRSRSLLINYGSLRSSRSSSVDLDATIPEESDDLQTTINLSKMDKGKMRRALSRSFLSLRSSHPAVTTALAATATSLSPQPTNSVPELSSPSSSVSVLSSPELTSASVSTPSTSTPSSPLMSKPSIKKIFSDSTVDVSVTEVADGVTEAVFFPPDEDGLAYQLLEKLHLRASWKLMSKRETMPALCDDAASISCADLDWMEAEWAERASQGEDEELVDDTEDLVEGEAEEDDFVDMSASKLNLNAVMRALLEEAQET</sequence>
<dbReference type="InterPro" id="IPR022024">
    <property type="entry name" value="DUF3602"/>
</dbReference>
<feature type="compositionally biased region" description="Basic residues" evidence="1">
    <location>
        <begin position="166"/>
        <end position="178"/>
    </location>
</feature>
<dbReference type="InterPro" id="IPR053203">
    <property type="entry name" value="Cisplatin_resist-associated"/>
</dbReference>
<evidence type="ECO:0000313" key="3">
    <source>
        <dbReference type="Proteomes" id="UP000015241"/>
    </source>
</evidence>
<dbReference type="STRING" id="743788.S8DXA2"/>
<protein>
    <submittedName>
        <fullName evidence="2">Uncharacterized protein</fullName>
    </submittedName>
</protein>
<organism evidence="2 3">
    <name type="scientific">Fomitopsis schrenkii</name>
    <name type="common">Brown rot fungus</name>
    <dbReference type="NCBI Taxonomy" id="2126942"/>
    <lineage>
        <taxon>Eukaryota</taxon>
        <taxon>Fungi</taxon>
        <taxon>Dikarya</taxon>
        <taxon>Basidiomycota</taxon>
        <taxon>Agaricomycotina</taxon>
        <taxon>Agaricomycetes</taxon>
        <taxon>Polyporales</taxon>
        <taxon>Fomitopsis</taxon>
    </lineage>
</organism>
<dbReference type="AlphaFoldDB" id="S8DXA2"/>
<feature type="region of interest" description="Disordered" evidence="1">
    <location>
        <begin position="143"/>
        <end position="178"/>
    </location>
</feature>
<dbReference type="HOGENOM" id="CLU_636211_0_0_1"/>
<gene>
    <name evidence="2" type="ORF">FOMPIDRAFT_1019282</name>
</gene>
<proteinExistence type="predicted"/>
<reference evidence="2 3" key="1">
    <citation type="journal article" date="2012" name="Science">
        <title>The Paleozoic origin of enzymatic lignin decomposition reconstructed from 31 fungal genomes.</title>
        <authorList>
            <person name="Floudas D."/>
            <person name="Binder M."/>
            <person name="Riley R."/>
            <person name="Barry K."/>
            <person name="Blanchette R.A."/>
            <person name="Henrissat B."/>
            <person name="Martinez A.T."/>
            <person name="Otillar R."/>
            <person name="Spatafora J.W."/>
            <person name="Yadav J.S."/>
            <person name="Aerts A."/>
            <person name="Benoit I."/>
            <person name="Boyd A."/>
            <person name="Carlson A."/>
            <person name="Copeland A."/>
            <person name="Coutinho P.M."/>
            <person name="de Vries R.P."/>
            <person name="Ferreira P."/>
            <person name="Findley K."/>
            <person name="Foster B."/>
            <person name="Gaskell J."/>
            <person name="Glotzer D."/>
            <person name="Gorecki P."/>
            <person name="Heitman J."/>
            <person name="Hesse C."/>
            <person name="Hori C."/>
            <person name="Igarashi K."/>
            <person name="Jurgens J.A."/>
            <person name="Kallen N."/>
            <person name="Kersten P."/>
            <person name="Kohler A."/>
            <person name="Kuees U."/>
            <person name="Kumar T.K.A."/>
            <person name="Kuo A."/>
            <person name="LaButti K."/>
            <person name="Larrondo L.F."/>
            <person name="Lindquist E."/>
            <person name="Ling A."/>
            <person name="Lombard V."/>
            <person name="Lucas S."/>
            <person name="Lundell T."/>
            <person name="Martin R."/>
            <person name="McLaughlin D.J."/>
            <person name="Morgenstern I."/>
            <person name="Morin E."/>
            <person name="Murat C."/>
            <person name="Nagy L.G."/>
            <person name="Nolan M."/>
            <person name="Ohm R.A."/>
            <person name="Patyshakuliyeva A."/>
            <person name="Rokas A."/>
            <person name="Ruiz-Duenas F.J."/>
            <person name="Sabat G."/>
            <person name="Salamov A."/>
            <person name="Samejima M."/>
            <person name="Schmutz J."/>
            <person name="Slot J.C."/>
            <person name="St John F."/>
            <person name="Stenlid J."/>
            <person name="Sun H."/>
            <person name="Sun S."/>
            <person name="Syed K."/>
            <person name="Tsang A."/>
            <person name="Wiebenga A."/>
            <person name="Young D."/>
            <person name="Pisabarro A."/>
            <person name="Eastwood D.C."/>
            <person name="Martin F."/>
            <person name="Cullen D."/>
            <person name="Grigoriev I.V."/>
            <person name="Hibbett D.S."/>
        </authorList>
    </citation>
    <scope>NUCLEOTIDE SEQUENCE</scope>
    <source>
        <strain evidence="3">FP-58527</strain>
    </source>
</reference>
<accession>S8DXA2</accession>
<feature type="compositionally biased region" description="Polar residues" evidence="1">
    <location>
        <begin position="85"/>
        <end position="98"/>
    </location>
</feature>
<feature type="region of interest" description="Disordered" evidence="1">
    <location>
        <begin position="250"/>
        <end position="297"/>
    </location>
</feature>
<dbReference type="Proteomes" id="UP000015241">
    <property type="component" value="Unassembled WGS sequence"/>
</dbReference>
<feature type="region of interest" description="Disordered" evidence="1">
    <location>
        <begin position="76"/>
        <end position="98"/>
    </location>
</feature>
<dbReference type="PANTHER" id="PTHR34693">
    <property type="entry name" value="PROTEIN PAR32"/>
    <property type="match status" value="1"/>
</dbReference>
<evidence type="ECO:0000313" key="2">
    <source>
        <dbReference type="EMBL" id="EPS95758.1"/>
    </source>
</evidence>